<proteinExistence type="predicted"/>
<gene>
    <name evidence="2" type="ORF">CPELLU_LOCUS21503</name>
</gene>
<dbReference type="Proteomes" id="UP000789759">
    <property type="component" value="Unassembled WGS sequence"/>
</dbReference>
<dbReference type="SUPFAM" id="SSF52980">
    <property type="entry name" value="Restriction endonuclease-like"/>
    <property type="match status" value="1"/>
</dbReference>
<dbReference type="EMBL" id="CAJVQA010080501">
    <property type="protein sequence ID" value="CAG8837127.1"/>
    <property type="molecule type" value="Genomic_DNA"/>
</dbReference>
<dbReference type="InterPro" id="IPR007560">
    <property type="entry name" value="Restrct_endonuc_IV_Mrr"/>
</dbReference>
<dbReference type="OrthoDB" id="2492074at2759"/>
<evidence type="ECO:0000313" key="2">
    <source>
        <dbReference type="EMBL" id="CAG8837127.1"/>
    </source>
</evidence>
<organism evidence="2 3">
    <name type="scientific">Cetraspora pellucida</name>
    <dbReference type="NCBI Taxonomy" id="1433469"/>
    <lineage>
        <taxon>Eukaryota</taxon>
        <taxon>Fungi</taxon>
        <taxon>Fungi incertae sedis</taxon>
        <taxon>Mucoromycota</taxon>
        <taxon>Glomeromycotina</taxon>
        <taxon>Glomeromycetes</taxon>
        <taxon>Diversisporales</taxon>
        <taxon>Gigasporaceae</taxon>
        <taxon>Cetraspora</taxon>
    </lineage>
</organism>
<name>A0A9N9KL49_9GLOM</name>
<feature type="domain" description="Restriction endonuclease type IV Mrr" evidence="1">
    <location>
        <begin position="14"/>
        <end position="60"/>
    </location>
</feature>
<dbReference type="GO" id="GO:0004519">
    <property type="term" value="F:endonuclease activity"/>
    <property type="evidence" value="ECO:0007669"/>
    <property type="project" value="InterPro"/>
</dbReference>
<reference evidence="2" key="1">
    <citation type="submission" date="2021-06" db="EMBL/GenBank/DDBJ databases">
        <authorList>
            <person name="Kallberg Y."/>
            <person name="Tangrot J."/>
            <person name="Rosling A."/>
        </authorList>
    </citation>
    <scope>NUCLEOTIDE SEQUENCE</scope>
    <source>
        <strain evidence="2">FL966</strain>
    </source>
</reference>
<dbReference type="GO" id="GO:0003677">
    <property type="term" value="F:DNA binding"/>
    <property type="evidence" value="ECO:0007669"/>
    <property type="project" value="InterPro"/>
</dbReference>
<dbReference type="InterPro" id="IPR011335">
    <property type="entry name" value="Restrct_endonuc-II-like"/>
</dbReference>
<comment type="caution">
    <text evidence="2">The sequence shown here is derived from an EMBL/GenBank/DDBJ whole genome shotgun (WGS) entry which is preliminary data.</text>
</comment>
<dbReference type="GO" id="GO:0009307">
    <property type="term" value="P:DNA restriction-modification system"/>
    <property type="evidence" value="ECO:0007669"/>
    <property type="project" value="InterPro"/>
</dbReference>
<dbReference type="GO" id="GO:0006302">
    <property type="term" value="P:double-strand break repair"/>
    <property type="evidence" value="ECO:0007669"/>
    <property type="project" value="UniProtKB-ARBA"/>
</dbReference>
<sequence length="132" mass="15181">EDFGLLAFDIKVNRGDNGIDIIITYKQKLILVQCKNTEIPIPVQFVRVFESAISRFASDSLRIIVYNSEKLKEKGKFATLKAKQWAHTSKRNIKIYNDDYVELVDYKADRFNIVSILGENVSIGRIVIKKNN</sequence>
<dbReference type="Pfam" id="PF04471">
    <property type="entry name" value="Mrr_cat"/>
    <property type="match status" value="1"/>
</dbReference>
<evidence type="ECO:0000259" key="1">
    <source>
        <dbReference type="Pfam" id="PF04471"/>
    </source>
</evidence>
<accession>A0A9N9KL49</accession>
<feature type="non-terminal residue" evidence="2">
    <location>
        <position position="1"/>
    </location>
</feature>
<dbReference type="AlphaFoldDB" id="A0A9N9KL49"/>
<protein>
    <submittedName>
        <fullName evidence="2">6541_t:CDS:1</fullName>
    </submittedName>
</protein>
<evidence type="ECO:0000313" key="3">
    <source>
        <dbReference type="Proteomes" id="UP000789759"/>
    </source>
</evidence>
<feature type="non-terminal residue" evidence="2">
    <location>
        <position position="132"/>
    </location>
</feature>
<keyword evidence="3" id="KW-1185">Reference proteome</keyword>